<keyword evidence="15" id="KW-1185">Reference proteome</keyword>
<dbReference type="InterPro" id="IPR049437">
    <property type="entry name" value="tRNA-synt_1c_C2"/>
</dbReference>
<dbReference type="SUPFAM" id="SSF52374">
    <property type="entry name" value="Nucleotidylyl transferase"/>
    <property type="match status" value="1"/>
</dbReference>
<dbReference type="InterPro" id="IPR000924">
    <property type="entry name" value="Glu/Gln-tRNA-synth"/>
</dbReference>
<dbReference type="Pfam" id="PF20974">
    <property type="entry name" value="tRNA-synt_1c_C2"/>
    <property type="match status" value="1"/>
</dbReference>
<dbReference type="PROSITE" id="PS00178">
    <property type="entry name" value="AA_TRNA_LIGASE_I"/>
    <property type="match status" value="1"/>
</dbReference>
<comment type="caution">
    <text evidence="14">The sequence shown here is derived from an EMBL/GenBank/DDBJ whole genome shotgun (WGS) entry which is preliminary data.</text>
</comment>
<dbReference type="Pfam" id="PF03950">
    <property type="entry name" value="tRNA-synt_1c_C"/>
    <property type="match status" value="1"/>
</dbReference>
<evidence type="ECO:0000256" key="5">
    <source>
        <dbReference type="ARBA" id="ARBA00022598"/>
    </source>
</evidence>
<dbReference type="InterPro" id="IPR014729">
    <property type="entry name" value="Rossmann-like_a/b/a_fold"/>
</dbReference>
<evidence type="ECO:0000256" key="10">
    <source>
        <dbReference type="ARBA" id="ARBA00030865"/>
    </source>
</evidence>
<dbReference type="GO" id="GO:0004818">
    <property type="term" value="F:glutamate-tRNA ligase activity"/>
    <property type="evidence" value="ECO:0007669"/>
    <property type="project" value="UniProtKB-EC"/>
</dbReference>
<dbReference type="GO" id="GO:0005829">
    <property type="term" value="C:cytosol"/>
    <property type="evidence" value="ECO:0007669"/>
    <property type="project" value="TreeGrafter"/>
</dbReference>
<dbReference type="Gene3D" id="2.40.240.10">
    <property type="entry name" value="Ribosomal Protein L25, Chain P"/>
    <property type="match status" value="1"/>
</dbReference>
<organism evidence="14 15">
    <name type="scientific">Phellinidium pouzarii</name>
    <dbReference type="NCBI Taxonomy" id="167371"/>
    <lineage>
        <taxon>Eukaryota</taxon>
        <taxon>Fungi</taxon>
        <taxon>Dikarya</taxon>
        <taxon>Basidiomycota</taxon>
        <taxon>Agaricomycotina</taxon>
        <taxon>Agaricomycetes</taxon>
        <taxon>Hymenochaetales</taxon>
        <taxon>Hymenochaetaceae</taxon>
        <taxon>Phellinidium</taxon>
    </lineage>
</organism>
<dbReference type="InterPro" id="IPR020058">
    <property type="entry name" value="Glu/Gln-tRNA-synth_Ib_cat-dom"/>
</dbReference>
<evidence type="ECO:0000256" key="2">
    <source>
        <dbReference type="ARBA" id="ARBA00008927"/>
    </source>
</evidence>
<dbReference type="GO" id="GO:0017102">
    <property type="term" value="C:methionyl glutamyl tRNA synthetase complex"/>
    <property type="evidence" value="ECO:0007669"/>
    <property type="project" value="TreeGrafter"/>
</dbReference>
<keyword evidence="7 12" id="KW-0067">ATP-binding</keyword>
<evidence type="ECO:0000256" key="9">
    <source>
        <dbReference type="ARBA" id="ARBA00023146"/>
    </source>
</evidence>
<dbReference type="PANTHER" id="PTHR43097:SF5">
    <property type="entry name" value="GLUTAMATE--TRNA LIGASE"/>
    <property type="match status" value="1"/>
</dbReference>
<evidence type="ECO:0000256" key="11">
    <source>
        <dbReference type="ARBA" id="ARBA00048351"/>
    </source>
</evidence>
<dbReference type="Pfam" id="PF00749">
    <property type="entry name" value="tRNA-synt_1c"/>
    <property type="match status" value="1"/>
</dbReference>
<dbReference type="GO" id="GO:0005524">
    <property type="term" value="F:ATP binding"/>
    <property type="evidence" value="ECO:0007669"/>
    <property type="project" value="UniProtKB-KW"/>
</dbReference>
<keyword evidence="5 12" id="KW-0436">Ligase</keyword>
<dbReference type="InterPro" id="IPR010987">
    <property type="entry name" value="Glutathione-S-Trfase_C-like"/>
</dbReference>
<dbReference type="HAMAP" id="MF_02076">
    <property type="entry name" value="Glu_tRNA_synth_type2"/>
    <property type="match status" value="1"/>
</dbReference>
<evidence type="ECO:0000256" key="12">
    <source>
        <dbReference type="RuleBase" id="RU363037"/>
    </source>
</evidence>
<dbReference type="AlphaFoldDB" id="A0A4S4LBK2"/>
<reference evidence="14 15" key="1">
    <citation type="submission" date="2019-02" db="EMBL/GenBank/DDBJ databases">
        <title>Genome sequencing of the rare red list fungi Phellinidium pouzarii.</title>
        <authorList>
            <person name="Buettner E."/>
            <person name="Kellner H."/>
        </authorList>
    </citation>
    <scope>NUCLEOTIDE SEQUENCE [LARGE SCALE GENOMIC DNA]</scope>
    <source>
        <strain evidence="14 15">DSM 108285</strain>
    </source>
</reference>
<dbReference type="PROSITE" id="PS50405">
    <property type="entry name" value="GST_CTER"/>
    <property type="match status" value="1"/>
</dbReference>
<dbReference type="InterPro" id="IPR004526">
    <property type="entry name" value="Glu-tRNA-synth_arc/euk"/>
</dbReference>
<dbReference type="InterPro" id="IPR050132">
    <property type="entry name" value="Gln/Glu-tRNA_Ligase"/>
</dbReference>
<dbReference type="InterPro" id="IPR020059">
    <property type="entry name" value="Glu/Gln-tRNA-synth_Ib_codon-bd"/>
</dbReference>
<dbReference type="GO" id="GO:0006424">
    <property type="term" value="P:glutamyl-tRNA aminoacylation"/>
    <property type="evidence" value="ECO:0007669"/>
    <property type="project" value="InterPro"/>
</dbReference>
<evidence type="ECO:0000313" key="15">
    <source>
        <dbReference type="Proteomes" id="UP000308199"/>
    </source>
</evidence>
<name>A0A4S4LBK2_9AGAM</name>
<dbReference type="InterPro" id="IPR020056">
    <property type="entry name" value="Rbsml_bL25/Gln-tRNA_synth_N"/>
</dbReference>
<keyword evidence="6 12" id="KW-0547">Nucleotide-binding</keyword>
<comment type="subcellular location">
    <subcellularLocation>
        <location evidence="1">Cytoplasm</location>
    </subcellularLocation>
</comment>
<proteinExistence type="inferred from homology"/>
<evidence type="ECO:0000259" key="13">
    <source>
        <dbReference type="PROSITE" id="PS50405"/>
    </source>
</evidence>
<comment type="catalytic activity">
    <reaction evidence="11">
        <text>tRNA(Glu) + L-glutamate + ATP = L-glutamyl-tRNA(Glu) + AMP + diphosphate</text>
        <dbReference type="Rhea" id="RHEA:23540"/>
        <dbReference type="Rhea" id="RHEA-COMP:9663"/>
        <dbReference type="Rhea" id="RHEA-COMP:9680"/>
        <dbReference type="ChEBI" id="CHEBI:29985"/>
        <dbReference type="ChEBI" id="CHEBI:30616"/>
        <dbReference type="ChEBI" id="CHEBI:33019"/>
        <dbReference type="ChEBI" id="CHEBI:78442"/>
        <dbReference type="ChEBI" id="CHEBI:78520"/>
        <dbReference type="ChEBI" id="CHEBI:456215"/>
        <dbReference type="EC" id="6.1.1.17"/>
    </reaction>
</comment>
<dbReference type="SUPFAM" id="SSF50715">
    <property type="entry name" value="Ribosomal protein L25-like"/>
    <property type="match status" value="1"/>
</dbReference>
<dbReference type="NCBIfam" id="TIGR00463">
    <property type="entry name" value="gltX_arch"/>
    <property type="match status" value="1"/>
</dbReference>
<dbReference type="FunFam" id="3.40.50.620:FF:000037">
    <property type="entry name" value="Glutamine--tRNA ligase cytoplasmic"/>
    <property type="match status" value="1"/>
</dbReference>
<dbReference type="InterPro" id="IPR001412">
    <property type="entry name" value="aa-tRNA-synth_I_CS"/>
</dbReference>
<evidence type="ECO:0000256" key="7">
    <source>
        <dbReference type="ARBA" id="ARBA00022840"/>
    </source>
</evidence>
<dbReference type="EMBL" id="SGPK01000075">
    <property type="protein sequence ID" value="THH09092.1"/>
    <property type="molecule type" value="Genomic_DNA"/>
</dbReference>
<comment type="similarity">
    <text evidence="2">Belongs to the class-I aminoacyl-tRNA synthetase family. Glutamate--tRNA ligase type 2 subfamily.</text>
</comment>
<evidence type="ECO:0000256" key="3">
    <source>
        <dbReference type="ARBA" id="ARBA00012835"/>
    </source>
</evidence>
<dbReference type="Gene3D" id="1.20.1050.130">
    <property type="match status" value="1"/>
</dbReference>
<evidence type="ECO:0000256" key="6">
    <source>
        <dbReference type="ARBA" id="ARBA00022741"/>
    </source>
</evidence>
<protein>
    <recommendedName>
        <fullName evidence="3">glutamate--tRNA ligase</fullName>
        <ecNumber evidence="3">6.1.1.17</ecNumber>
    </recommendedName>
    <alternativeName>
        <fullName evidence="10">Glutamyl-tRNA synthetase</fullName>
    </alternativeName>
</protein>
<keyword evidence="4" id="KW-0963">Cytoplasm</keyword>
<dbReference type="Proteomes" id="UP000308199">
    <property type="component" value="Unassembled WGS sequence"/>
</dbReference>
<gene>
    <name evidence="14" type="ORF">EW145_g2247</name>
</gene>
<evidence type="ECO:0000256" key="8">
    <source>
        <dbReference type="ARBA" id="ARBA00022917"/>
    </source>
</evidence>
<sequence>MTASHTHITMFKLSVSPSSDPFPFAALALASYLKDSVEVSISLDGNESKYALTRTADGTQVEEGESIVRALAKAADTESNSTQGEALIALAKSLPITKDFAAVTSSLDALDDRLALRTFLDGRELTIVDWLVWGSIKGSLKPLGIMKGGKHPHLLRWFSFIESIPTTQAVLSELAERKSRDAKADKGKAASSFALGLEHAEMGKVVTRFPPEPSGYLHIGHLKAAILNQYFAEMYKGKLILRFDDTNPSKEKSEFEDSIMEDLALLNIHGDKISHTSDYFDELYEYALQMIKEGNAYVDDTDRETMQKERMDGVASRCRDFSVEENLARFEWMKNATDDGVKCCLRAKISFTDPNKAMRDPVIYRCNPLPHHRTGNKWKIYPTYDFACPAIDAYEGVTHALRTNEYRDRNPQYQWILDALKLRKVHIWDFSRANFVYTFLSKRKLRDCLELGLARGWDDPRFPTVRGMLRRGMTTEALRQFMLSQGPSQNQVLLEWDSIWTINKKIIDPIAPRFCAIATEKFVEVTVNGGPAAAVVKTLPRHKKNAEAGSKKTVFSDTIIVEQEDAKTFAENEEITLMDWGNAIIRTITHSSSGDITHIDADLHLAGDFKTTEKKITWLSSPTSSFPLIQTTLLDYDYLVTKRKLEKDDTVAAVATSQTEFVVDAFADANILELNERDIIQFERKGYFILDKIIDEAGKKRFEFIRIPDGRAAGLALKAPGAVGASTPTINQSTTRPSPVVDGNEKMYNVDPIFSIDDVEPSAIMYKVKSVYED</sequence>
<evidence type="ECO:0000313" key="14">
    <source>
        <dbReference type="EMBL" id="THH09092.1"/>
    </source>
</evidence>
<dbReference type="EC" id="6.1.1.17" evidence="3"/>
<dbReference type="OrthoDB" id="10250478at2759"/>
<dbReference type="Gene3D" id="3.40.50.620">
    <property type="entry name" value="HUPs"/>
    <property type="match status" value="1"/>
</dbReference>
<dbReference type="PRINTS" id="PR00987">
    <property type="entry name" value="TRNASYNTHGLU"/>
</dbReference>
<keyword evidence="9 12" id="KW-0030">Aminoacyl-tRNA synthetase</keyword>
<keyword evidence="8 12" id="KW-0648">Protein biosynthesis</keyword>
<dbReference type="InterPro" id="IPR036282">
    <property type="entry name" value="Glutathione-S-Trfase_C_sf"/>
</dbReference>
<feature type="domain" description="GST C-terminal" evidence="13">
    <location>
        <begin position="61"/>
        <end position="182"/>
    </location>
</feature>
<accession>A0A4S4LBK2</accession>
<dbReference type="PANTHER" id="PTHR43097">
    <property type="entry name" value="GLUTAMINE-TRNA LIGASE"/>
    <property type="match status" value="1"/>
</dbReference>
<evidence type="ECO:0000256" key="4">
    <source>
        <dbReference type="ARBA" id="ARBA00022490"/>
    </source>
</evidence>
<dbReference type="InterPro" id="IPR011035">
    <property type="entry name" value="Ribosomal_bL25/Gln-tRNA_synth"/>
</dbReference>
<evidence type="ECO:0000256" key="1">
    <source>
        <dbReference type="ARBA" id="ARBA00004496"/>
    </source>
</evidence>
<dbReference type="SUPFAM" id="SSF47616">
    <property type="entry name" value="GST C-terminal domain-like"/>
    <property type="match status" value="1"/>
</dbReference>